<feature type="transmembrane region" description="Helical" evidence="9">
    <location>
        <begin position="58"/>
        <end position="76"/>
    </location>
</feature>
<keyword evidence="12" id="KW-1185">Reference proteome</keyword>
<feature type="transmembrane region" description="Helical" evidence="9">
    <location>
        <begin position="96"/>
        <end position="117"/>
    </location>
</feature>
<dbReference type="GO" id="GO:0015740">
    <property type="term" value="P:C4-dicarboxylate transport"/>
    <property type="evidence" value="ECO:0007669"/>
    <property type="project" value="TreeGrafter"/>
</dbReference>
<dbReference type="OrthoDB" id="26202at2"/>
<evidence type="ECO:0000256" key="5">
    <source>
        <dbReference type="ARBA" id="ARBA00022692"/>
    </source>
</evidence>
<evidence type="ECO:0000313" key="12">
    <source>
        <dbReference type="Proteomes" id="UP000063387"/>
    </source>
</evidence>
<evidence type="ECO:0000256" key="6">
    <source>
        <dbReference type="ARBA" id="ARBA00022989"/>
    </source>
</evidence>
<keyword evidence="7 9" id="KW-0472">Membrane</keyword>
<evidence type="ECO:0000256" key="8">
    <source>
        <dbReference type="ARBA" id="ARBA00038436"/>
    </source>
</evidence>
<evidence type="ECO:0000256" key="2">
    <source>
        <dbReference type="ARBA" id="ARBA00022448"/>
    </source>
</evidence>
<evidence type="ECO:0000259" key="10">
    <source>
        <dbReference type="Pfam" id="PF04290"/>
    </source>
</evidence>
<dbReference type="PATRIC" id="fig|507626.3.peg.1405"/>
<feature type="transmembrane region" description="Helical" evidence="9">
    <location>
        <begin position="12"/>
        <end position="33"/>
    </location>
</feature>
<evidence type="ECO:0000256" key="9">
    <source>
        <dbReference type="RuleBase" id="RU369079"/>
    </source>
</evidence>
<keyword evidence="3" id="KW-1003">Cell membrane</keyword>
<reference evidence="11 12" key="1">
    <citation type="journal article" date="2016" name="Genome Announc.">
        <title>Draft Genome Sequence of 'Halomonas chromatireducens' Strain AGD 8-3, a Haloalkaliphilic Chromate- and Selenite-Reducing Gammaproteobacterium.</title>
        <authorList>
            <person name="Sharko F.S."/>
            <person name="Shapovalova A.A."/>
            <person name="Tsygankova S.V."/>
            <person name="Komova A.V."/>
            <person name="Boulygina E.S."/>
            <person name="Teslyuk A.B."/>
            <person name="Gotovtsev P.M."/>
            <person name="Namsaraev Z.B."/>
            <person name="Khijniak T.V."/>
            <person name="Nedoluzhko A.V."/>
            <person name="Vasilov R.G."/>
        </authorList>
    </citation>
    <scope>NUCLEOTIDE SEQUENCE [LARGE SCALE GENOMIC DNA]</scope>
    <source>
        <strain evidence="11 12">AGD 8-3</strain>
    </source>
</reference>
<dbReference type="EMBL" id="CP014226">
    <property type="protein sequence ID" value="AMD00487.1"/>
    <property type="molecule type" value="Genomic_DNA"/>
</dbReference>
<keyword evidence="5 9" id="KW-0812">Transmembrane</keyword>
<evidence type="ECO:0000256" key="4">
    <source>
        <dbReference type="ARBA" id="ARBA00022519"/>
    </source>
</evidence>
<protein>
    <recommendedName>
        <fullName evidence="9">TRAP transporter small permease protein</fullName>
    </recommendedName>
</protein>
<name>A0A120JVX0_9GAMM</name>
<evidence type="ECO:0000313" key="11">
    <source>
        <dbReference type="EMBL" id="AMD00487.1"/>
    </source>
</evidence>
<dbReference type="InterPro" id="IPR007387">
    <property type="entry name" value="TRAP_DctQ"/>
</dbReference>
<accession>A0A120JVX0</accession>
<comment type="subunit">
    <text evidence="9">The complex comprises the extracytoplasmic solute receptor protein and the two transmembrane proteins.</text>
</comment>
<dbReference type="PANTHER" id="PTHR35011:SF10">
    <property type="entry name" value="TRAP TRANSPORTER SMALL PERMEASE PROTEIN"/>
    <property type="match status" value="1"/>
</dbReference>
<feature type="transmembrane region" description="Helical" evidence="9">
    <location>
        <begin position="137"/>
        <end position="165"/>
    </location>
</feature>
<dbReference type="PANTHER" id="PTHR35011">
    <property type="entry name" value="2,3-DIKETO-L-GULONATE TRAP TRANSPORTER SMALL PERMEASE PROTEIN YIAM"/>
    <property type="match status" value="1"/>
</dbReference>
<comment type="similarity">
    <text evidence="8 9">Belongs to the TRAP transporter small permease family.</text>
</comment>
<comment type="function">
    <text evidence="9">Part of the tripartite ATP-independent periplasmic (TRAP) transport system.</text>
</comment>
<evidence type="ECO:0000256" key="7">
    <source>
        <dbReference type="ARBA" id="ARBA00023136"/>
    </source>
</evidence>
<dbReference type="Proteomes" id="UP000063387">
    <property type="component" value="Chromosome"/>
</dbReference>
<comment type="subcellular location">
    <subcellularLocation>
        <location evidence="1 9">Cell inner membrane</location>
        <topology evidence="1 9">Multi-pass membrane protein</topology>
    </subcellularLocation>
</comment>
<organism evidence="11 12">
    <name type="scientific">Halomonas chromatireducens</name>
    <dbReference type="NCBI Taxonomy" id="507626"/>
    <lineage>
        <taxon>Bacteria</taxon>
        <taxon>Pseudomonadati</taxon>
        <taxon>Pseudomonadota</taxon>
        <taxon>Gammaproteobacteria</taxon>
        <taxon>Oceanospirillales</taxon>
        <taxon>Halomonadaceae</taxon>
        <taxon>Halomonas</taxon>
    </lineage>
</organism>
<dbReference type="AlphaFoldDB" id="A0A120JVX0"/>
<keyword evidence="2 9" id="KW-0813">Transport</keyword>
<sequence>MTFKFDKLYRLGAWGAAACMVTICVLISLQVSFRLMDAGLVLLGLRRTGLSITGVSELASYLLVGATFLGLAYTFVHHAHIRVTLLIARLPSAIRVWFEVFGLLVALTLSLLLGYGLVELARESLAFNDVSSGFLSIPLWIPQTVLATGVGLLCLALLEALIIALRIAARDPSSFREATATKDSDIR</sequence>
<dbReference type="GO" id="GO:0022857">
    <property type="term" value="F:transmembrane transporter activity"/>
    <property type="evidence" value="ECO:0007669"/>
    <property type="project" value="UniProtKB-UniRule"/>
</dbReference>
<gene>
    <name evidence="11" type="ORF">LOKO_01419</name>
</gene>
<evidence type="ECO:0000256" key="3">
    <source>
        <dbReference type="ARBA" id="ARBA00022475"/>
    </source>
</evidence>
<keyword evidence="6 9" id="KW-1133">Transmembrane helix</keyword>
<dbReference type="RefSeq" id="WP_066446861.1">
    <property type="nucleotide sequence ID" value="NZ_CP014226.1"/>
</dbReference>
<keyword evidence="4 9" id="KW-0997">Cell inner membrane</keyword>
<dbReference type="InterPro" id="IPR055348">
    <property type="entry name" value="DctQ"/>
</dbReference>
<dbReference type="Pfam" id="PF04290">
    <property type="entry name" value="DctQ"/>
    <property type="match status" value="1"/>
</dbReference>
<dbReference type="GO" id="GO:0005886">
    <property type="term" value="C:plasma membrane"/>
    <property type="evidence" value="ECO:0007669"/>
    <property type="project" value="UniProtKB-SubCell"/>
</dbReference>
<reference evidence="11 12" key="2">
    <citation type="submission" date="2016-02" db="EMBL/GenBank/DDBJ databases">
        <authorList>
            <person name="Wen L."/>
            <person name="He K."/>
            <person name="Yang H."/>
        </authorList>
    </citation>
    <scope>NUCLEOTIDE SEQUENCE [LARGE SCALE GENOMIC DNA]</scope>
    <source>
        <strain evidence="11 12">AGD 8-3</strain>
    </source>
</reference>
<dbReference type="STRING" id="507626.LOKO_01419"/>
<dbReference type="KEGG" id="hco:LOKO_01419"/>
<proteinExistence type="inferred from homology"/>
<evidence type="ECO:0000256" key="1">
    <source>
        <dbReference type="ARBA" id="ARBA00004429"/>
    </source>
</evidence>
<feature type="domain" description="Tripartite ATP-independent periplasmic transporters DctQ component" evidence="10">
    <location>
        <begin position="47"/>
        <end position="164"/>
    </location>
</feature>